<feature type="domain" description="UspA" evidence="2">
    <location>
        <begin position="3"/>
        <end position="155"/>
    </location>
</feature>
<name>A0A1Y0D1V0_9GAMM</name>
<dbReference type="PRINTS" id="PR01438">
    <property type="entry name" value="UNVRSLSTRESS"/>
</dbReference>
<keyword evidence="4" id="KW-1185">Reference proteome</keyword>
<evidence type="ECO:0000313" key="4">
    <source>
        <dbReference type="Proteomes" id="UP000243937"/>
    </source>
</evidence>
<dbReference type="Proteomes" id="UP000243937">
    <property type="component" value="Chromosome"/>
</dbReference>
<dbReference type="PANTHER" id="PTHR46268:SF15">
    <property type="entry name" value="UNIVERSAL STRESS PROTEIN HP_0031"/>
    <property type="match status" value="1"/>
</dbReference>
<gene>
    <name evidence="3" type="ORF">CBP31_00580</name>
</gene>
<dbReference type="EMBL" id="CP021377">
    <property type="protein sequence ID" value="ART81314.1"/>
    <property type="molecule type" value="Genomic_DNA"/>
</dbReference>
<dbReference type="PANTHER" id="PTHR46268">
    <property type="entry name" value="STRESS RESPONSE PROTEIN NHAX"/>
    <property type="match status" value="1"/>
</dbReference>
<dbReference type="AlphaFoldDB" id="A0A1Y0D1V0"/>
<evidence type="ECO:0000256" key="1">
    <source>
        <dbReference type="ARBA" id="ARBA00008791"/>
    </source>
</evidence>
<dbReference type="Gene3D" id="3.40.50.12370">
    <property type="match status" value="1"/>
</dbReference>
<dbReference type="InterPro" id="IPR006015">
    <property type="entry name" value="Universal_stress_UspA"/>
</dbReference>
<dbReference type="CDD" id="cd00293">
    <property type="entry name" value="USP-like"/>
    <property type="match status" value="2"/>
</dbReference>
<protein>
    <submittedName>
        <fullName evidence="3">Usp domain-containing protein</fullName>
    </submittedName>
</protein>
<reference evidence="3 4" key="1">
    <citation type="journal article" date="2014" name="Int. J. Syst. Evol. Microbiol.">
        <title>Oceanisphaera profunda sp. nov., a marine bacterium isolated from deep-sea sediment, and emended description of the genus Oceanisphaera.</title>
        <authorList>
            <person name="Xu Z."/>
            <person name="Zhang X.Y."/>
            <person name="Su H.N."/>
            <person name="Yu Z.C."/>
            <person name="Liu C."/>
            <person name="Li H."/>
            <person name="Chen X.L."/>
            <person name="Song X.Y."/>
            <person name="Xie B.B."/>
            <person name="Qin Q.L."/>
            <person name="Zhou B.C."/>
            <person name="Shi M."/>
            <person name="Huang Y."/>
            <person name="Zhang Y.Z."/>
        </authorList>
    </citation>
    <scope>NUCLEOTIDE SEQUENCE [LARGE SCALE GENOMIC DNA]</scope>
    <source>
        <strain evidence="3 4">SM1222</strain>
    </source>
</reference>
<dbReference type="InterPro" id="IPR006016">
    <property type="entry name" value="UspA"/>
</dbReference>
<sequence>MKTNVLACIDGSKHTTTVCDYAAWASSQLGASLVLLHVLPKSEPTMLFSISGAASLTPQDNITQELVDLDQKRDALAKEHSRQVLEQASNHVASKGYAPPRTIQRVGRLVHEIEQYDDYCQLLVMGRQGANEDDHVGRLGSHVEQVIRTTDKHLLLTWDAFTQPQKIMLAFDGSDTTRKGVDMLASSLLFRGLECHLVMVASPDPQNLEQLESARLQLEVAGLNVTSALLQGDVKQNLLDYQDKQGIDLMVMGAYGHSRIRQWLLGSITDLMLKESTKPLLILR</sequence>
<dbReference type="OrthoDB" id="9804721at2"/>
<dbReference type="KEGG" id="opf:CBP31_00580"/>
<dbReference type="RefSeq" id="WP_087034398.1">
    <property type="nucleotide sequence ID" value="NZ_CP021377.1"/>
</dbReference>
<dbReference type="SUPFAM" id="SSF52402">
    <property type="entry name" value="Adenine nucleotide alpha hydrolases-like"/>
    <property type="match status" value="2"/>
</dbReference>
<organism evidence="3 4">
    <name type="scientific">Oceanisphaera profunda</name>
    <dbReference type="NCBI Taxonomy" id="1416627"/>
    <lineage>
        <taxon>Bacteria</taxon>
        <taxon>Pseudomonadati</taxon>
        <taxon>Pseudomonadota</taxon>
        <taxon>Gammaproteobacteria</taxon>
        <taxon>Aeromonadales</taxon>
        <taxon>Aeromonadaceae</taxon>
        <taxon>Oceanisphaera</taxon>
    </lineage>
</organism>
<comment type="similarity">
    <text evidence="1">Belongs to the universal stress protein A family.</text>
</comment>
<evidence type="ECO:0000313" key="3">
    <source>
        <dbReference type="EMBL" id="ART81314.1"/>
    </source>
</evidence>
<proteinExistence type="inferred from homology"/>
<evidence type="ECO:0000259" key="2">
    <source>
        <dbReference type="Pfam" id="PF00582"/>
    </source>
</evidence>
<dbReference type="Pfam" id="PF00582">
    <property type="entry name" value="Usp"/>
    <property type="match status" value="2"/>
</dbReference>
<accession>A0A1Y0D1V0</accession>
<feature type="domain" description="UspA" evidence="2">
    <location>
        <begin position="165"/>
        <end position="284"/>
    </location>
</feature>